<proteinExistence type="predicted"/>
<evidence type="ECO:0000313" key="2">
    <source>
        <dbReference type="Proteomes" id="UP000594014"/>
    </source>
</evidence>
<organism evidence="1 2">
    <name type="scientific">Anoxybacterium hadale</name>
    <dbReference type="NCBI Taxonomy" id="3408580"/>
    <lineage>
        <taxon>Bacteria</taxon>
        <taxon>Bacillati</taxon>
        <taxon>Bacillota</taxon>
        <taxon>Clostridia</taxon>
        <taxon>Peptostreptococcales</taxon>
        <taxon>Anaerovoracaceae</taxon>
        <taxon>Anoxybacterium</taxon>
    </lineage>
</organism>
<evidence type="ECO:0000313" key="1">
    <source>
        <dbReference type="EMBL" id="QOX62266.1"/>
    </source>
</evidence>
<name>A0ACD1A7B9_9FIRM</name>
<protein>
    <submittedName>
        <fullName evidence="1">Zinc-binding dehydrogenase</fullName>
    </submittedName>
</protein>
<keyword evidence="2" id="KW-1185">Reference proteome</keyword>
<accession>A0ACD1A7B9</accession>
<sequence>MKALFLTGKSQVEYRETPTPACPEDGLLLIVEAVGLCGSDIRTYTHGHSQVSYPCILGHENAGVVVAVGANAPGNYKIGDALVVHPAVPCGTCYYCRNGMESICENLIVVGSGIPGGFAQYMVIPKLLLEKGTLIRMPEGISFDRIVIAELLGSVIRAQKQLDIGLGETVVIIGTGPIGCLHSEIARLRGASRIILINHSAGRLELARNHSSGTHFINSSEEDPVKKVLELTDGRGADAVISASPSTEAVAQGLKMLRKEGRLSVFGGFNKEAPELHLDGNLIHYRRLSIIGAYSYSAADFEQGVKLIAEGRINTDLVTHHLPLKEMEKGVELIQSGKALKVVLLPQEE</sequence>
<gene>
    <name evidence="1" type="ORF">FRZ06_02280</name>
</gene>
<reference evidence="1" key="1">
    <citation type="submission" date="2019-08" db="EMBL/GenBank/DDBJ databases">
        <title>Genome sequence of Clostridiales bacterium MT110.</title>
        <authorList>
            <person name="Cao J."/>
        </authorList>
    </citation>
    <scope>NUCLEOTIDE SEQUENCE</scope>
    <source>
        <strain evidence="1">MT110</strain>
    </source>
</reference>
<dbReference type="Proteomes" id="UP000594014">
    <property type="component" value="Chromosome"/>
</dbReference>
<dbReference type="EMBL" id="CP042469">
    <property type="protein sequence ID" value="QOX62266.1"/>
    <property type="molecule type" value="Genomic_DNA"/>
</dbReference>